<dbReference type="Proteomes" id="UP001368500">
    <property type="component" value="Unassembled WGS sequence"/>
</dbReference>
<reference evidence="2 3" key="1">
    <citation type="submission" date="2024-04" db="EMBL/GenBank/DDBJ databases">
        <title>Novel species of the genus Ideonella isolated from streams.</title>
        <authorList>
            <person name="Lu H."/>
        </authorList>
    </citation>
    <scope>NUCLEOTIDE SEQUENCE [LARGE SCALE GENOMIC DNA]</scope>
    <source>
        <strain evidence="2 3">BYS139W</strain>
    </source>
</reference>
<evidence type="ECO:0000313" key="2">
    <source>
        <dbReference type="EMBL" id="MEK8028023.1"/>
    </source>
</evidence>
<sequence length="274" mass="31137">MKNILPLAAILILLSGCGPSQQEYDQARKRAAELETQVATLRADLEDIKFGSNRLLAQAKSAYGAKNDAEAKKLLTELLKRHPSSPESGEATALLAQVDSRIAAVELQHKREEERKAQEERLALERAIGSMKKSTDEIKGITWISHRNAPILAKYVSIYFGSSKDSAANYPLRLKLQYYGDDWLFIRSVTVKADDKVYELGKLEFERDNSSGSVWEWIDMPLKDHEMLNHWMTAKRVVVRFNGDKYYSDFTLPQGQQTQLREVYQAWKVMGGKP</sequence>
<evidence type="ECO:0000256" key="1">
    <source>
        <dbReference type="SAM" id="Coils"/>
    </source>
</evidence>
<dbReference type="EMBL" id="JBBUTF010000018">
    <property type="protein sequence ID" value="MEK8028023.1"/>
    <property type="molecule type" value="Genomic_DNA"/>
</dbReference>
<evidence type="ECO:0008006" key="4">
    <source>
        <dbReference type="Google" id="ProtNLM"/>
    </source>
</evidence>
<comment type="caution">
    <text evidence="2">The sequence shown here is derived from an EMBL/GenBank/DDBJ whole genome shotgun (WGS) entry which is preliminary data.</text>
</comment>
<proteinExistence type="predicted"/>
<dbReference type="PROSITE" id="PS51257">
    <property type="entry name" value="PROKAR_LIPOPROTEIN"/>
    <property type="match status" value="1"/>
</dbReference>
<gene>
    <name evidence="2" type="ORF">AACH11_18840</name>
</gene>
<keyword evidence="3" id="KW-1185">Reference proteome</keyword>
<evidence type="ECO:0000313" key="3">
    <source>
        <dbReference type="Proteomes" id="UP001368500"/>
    </source>
</evidence>
<organism evidence="2 3">
    <name type="scientific">Pseudaquabacterium rugosum</name>
    <dbReference type="NCBI Taxonomy" id="2984194"/>
    <lineage>
        <taxon>Bacteria</taxon>
        <taxon>Pseudomonadati</taxon>
        <taxon>Pseudomonadota</taxon>
        <taxon>Betaproteobacteria</taxon>
        <taxon>Burkholderiales</taxon>
        <taxon>Sphaerotilaceae</taxon>
        <taxon>Pseudaquabacterium</taxon>
    </lineage>
</organism>
<name>A0ABU9BES8_9BURK</name>
<accession>A0ABU9BES8</accession>
<keyword evidence="1" id="KW-0175">Coiled coil</keyword>
<feature type="coiled-coil region" evidence="1">
    <location>
        <begin position="95"/>
        <end position="127"/>
    </location>
</feature>
<dbReference type="RefSeq" id="WP_341375805.1">
    <property type="nucleotide sequence ID" value="NZ_JBBUTF010000018.1"/>
</dbReference>
<protein>
    <recommendedName>
        <fullName evidence="4">Tetratricopeptide repeat protein</fullName>
    </recommendedName>
</protein>